<gene>
    <name evidence="2" type="ORF">VKT23_004779</name>
</gene>
<dbReference type="EMBL" id="JBANRG010000005">
    <property type="protein sequence ID" value="KAK7466055.1"/>
    <property type="molecule type" value="Genomic_DNA"/>
</dbReference>
<protein>
    <submittedName>
        <fullName evidence="2">Uncharacterized protein</fullName>
    </submittedName>
</protein>
<organism evidence="2 3">
    <name type="scientific">Marasmiellus scandens</name>
    <dbReference type="NCBI Taxonomy" id="2682957"/>
    <lineage>
        <taxon>Eukaryota</taxon>
        <taxon>Fungi</taxon>
        <taxon>Dikarya</taxon>
        <taxon>Basidiomycota</taxon>
        <taxon>Agaricomycotina</taxon>
        <taxon>Agaricomycetes</taxon>
        <taxon>Agaricomycetidae</taxon>
        <taxon>Agaricales</taxon>
        <taxon>Marasmiineae</taxon>
        <taxon>Omphalotaceae</taxon>
        <taxon>Marasmiellus</taxon>
    </lineage>
</organism>
<accession>A0ABR1JS74</accession>
<feature type="compositionally biased region" description="Gly residues" evidence="1">
    <location>
        <begin position="54"/>
        <end position="63"/>
    </location>
</feature>
<feature type="compositionally biased region" description="Gly residues" evidence="1">
    <location>
        <begin position="15"/>
        <end position="32"/>
    </location>
</feature>
<evidence type="ECO:0000256" key="1">
    <source>
        <dbReference type="SAM" id="MobiDB-lite"/>
    </source>
</evidence>
<keyword evidence="3" id="KW-1185">Reference proteome</keyword>
<reference evidence="2 3" key="1">
    <citation type="submission" date="2024-01" db="EMBL/GenBank/DDBJ databases">
        <title>A draft genome for the cacao thread blight pathogen Marasmiellus scandens.</title>
        <authorList>
            <person name="Baruah I.K."/>
            <person name="Leung J."/>
            <person name="Bukari Y."/>
            <person name="Amoako-Attah I."/>
            <person name="Meinhardt L.W."/>
            <person name="Bailey B.A."/>
            <person name="Cohen S.P."/>
        </authorList>
    </citation>
    <scope>NUCLEOTIDE SEQUENCE [LARGE SCALE GENOMIC DNA]</scope>
    <source>
        <strain evidence="2 3">GH-19</strain>
    </source>
</reference>
<evidence type="ECO:0000313" key="3">
    <source>
        <dbReference type="Proteomes" id="UP001498398"/>
    </source>
</evidence>
<dbReference type="Proteomes" id="UP001498398">
    <property type="component" value="Unassembled WGS sequence"/>
</dbReference>
<feature type="compositionally biased region" description="Polar residues" evidence="1">
    <location>
        <begin position="64"/>
        <end position="82"/>
    </location>
</feature>
<evidence type="ECO:0000313" key="2">
    <source>
        <dbReference type="EMBL" id="KAK7466055.1"/>
    </source>
</evidence>
<feature type="region of interest" description="Disordered" evidence="1">
    <location>
        <begin position="1"/>
        <end position="86"/>
    </location>
</feature>
<sequence>MSGRQDWTGATVTSGNGGNGTGGGTGGRGGDIGSHNDNRQTDIAGDNYNNNGDFRGGIVGGRGHTQSNRTSQASTKSKSTYESELDERIAKAKRALEEKRERERIAAKEAELRDLELQA</sequence>
<comment type="caution">
    <text evidence="2">The sequence shown here is derived from an EMBL/GenBank/DDBJ whole genome shotgun (WGS) entry which is preliminary data.</text>
</comment>
<name>A0ABR1JS74_9AGAR</name>
<proteinExistence type="predicted"/>